<keyword evidence="3" id="KW-1185">Reference proteome</keyword>
<dbReference type="SUPFAM" id="SSF57850">
    <property type="entry name" value="RING/U-box"/>
    <property type="match status" value="1"/>
</dbReference>
<dbReference type="AlphaFoldDB" id="A0AAN8TG33"/>
<dbReference type="Proteomes" id="UP001371456">
    <property type="component" value="Unassembled WGS sequence"/>
</dbReference>
<reference evidence="2 3" key="1">
    <citation type="submission" date="2024-02" db="EMBL/GenBank/DDBJ databases">
        <title>de novo genome assembly of Solanum bulbocastanum strain 11H21.</title>
        <authorList>
            <person name="Hosaka A.J."/>
        </authorList>
    </citation>
    <scope>NUCLEOTIDE SEQUENCE [LARGE SCALE GENOMIC DNA]</scope>
    <source>
        <tissue evidence="2">Young leaves</tissue>
    </source>
</reference>
<dbReference type="Gene3D" id="3.30.40.10">
    <property type="entry name" value="Zinc/RING finger domain, C3HC4 (zinc finger)"/>
    <property type="match status" value="1"/>
</dbReference>
<accession>A0AAN8TG33</accession>
<dbReference type="InterPro" id="IPR013083">
    <property type="entry name" value="Znf_RING/FYVE/PHD"/>
</dbReference>
<dbReference type="EMBL" id="JBANQN010000006">
    <property type="protein sequence ID" value="KAK6785989.1"/>
    <property type="molecule type" value="Genomic_DNA"/>
</dbReference>
<protein>
    <recommendedName>
        <fullName evidence="1">RING-type domain-containing protein</fullName>
    </recommendedName>
</protein>
<dbReference type="Pfam" id="PF13639">
    <property type="entry name" value="zf-RING_2"/>
    <property type="match status" value="1"/>
</dbReference>
<organism evidence="2 3">
    <name type="scientific">Solanum bulbocastanum</name>
    <name type="common">Wild potato</name>
    <dbReference type="NCBI Taxonomy" id="147425"/>
    <lineage>
        <taxon>Eukaryota</taxon>
        <taxon>Viridiplantae</taxon>
        <taxon>Streptophyta</taxon>
        <taxon>Embryophyta</taxon>
        <taxon>Tracheophyta</taxon>
        <taxon>Spermatophyta</taxon>
        <taxon>Magnoliopsida</taxon>
        <taxon>eudicotyledons</taxon>
        <taxon>Gunneridae</taxon>
        <taxon>Pentapetalae</taxon>
        <taxon>asterids</taxon>
        <taxon>lamiids</taxon>
        <taxon>Solanales</taxon>
        <taxon>Solanaceae</taxon>
        <taxon>Solanoideae</taxon>
        <taxon>Solaneae</taxon>
        <taxon>Solanum</taxon>
    </lineage>
</organism>
<evidence type="ECO:0000259" key="1">
    <source>
        <dbReference type="Pfam" id="PF13639"/>
    </source>
</evidence>
<evidence type="ECO:0000313" key="2">
    <source>
        <dbReference type="EMBL" id="KAK6785989.1"/>
    </source>
</evidence>
<dbReference type="InterPro" id="IPR001841">
    <property type="entry name" value="Znf_RING"/>
</dbReference>
<gene>
    <name evidence="2" type="ORF">RDI58_014514</name>
</gene>
<sequence length="157" mass="18446">MKKDFRGNGDPERGKLQSALRHGINCIAVSLSLYEKLINLDEEFDQNYRHVVIRDMLGKIREIMIDDDSMNLNVYVGVTIVVDRMIKDESSILQSVNRIEDDEDLVKNDCVICLEELGMERELLYTPHSYMFRRDCIIRWLENSHSFPICRRDFLTS</sequence>
<name>A0AAN8TG33_SOLBU</name>
<evidence type="ECO:0000313" key="3">
    <source>
        <dbReference type="Proteomes" id="UP001371456"/>
    </source>
</evidence>
<proteinExistence type="predicted"/>
<comment type="caution">
    <text evidence="2">The sequence shown here is derived from an EMBL/GenBank/DDBJ whole genome shotgun (WGS) entry which is preliminary data.</text>
</comment>
<feature type="domain" description="RING-type" evidence="1">
    <location>
        <begin position="108"/>
        <end position="151"/>
    </location>
</feature>